<evidence type="ECO:0000256" key="1">
    <source>
        <dbReference type="ARBA" id="ARBA00004496"/>
    </source>
</evidence>
<feature type="compositionally biased region" description="Polar residues" evidence="8">
    <location>
        <begin position="9"/>
        <end position="21"/>
    </location>
</feature>
<name>A0A4C2E3D5_9SACH</name>
<feature type="compositionally biased region" description="Polar residues" evidence="8">
    <location>
        <begin position="522"/>
        <end position="554"/>
    </location>
</feature>
<dbReference type="GO" id="GO:0071014">
    <property type="term" value="C:post-mRNA release spliceosomal complex"/>
    <property type="evidence" value="ECO:0007669"/>
    <property type="project" value="UniProtKB-ARBA"/>
</dbReference>
<keyword evidence="11" id="KW-1185">Reference proteome</keyword>
<organism evidence="10 11">
    <name type="scientific">Zygosaccharomyces mellis</name>
    <dbReference type="NCBI Taxonomy" id="42258"/>
    <lineage>
        <taxon>Eukaryota</taxon>
        <taxon>Fungi</taxon>
        <taxon>Dikarya</taxon>
        <taxon>Ascomycota</taxon>
        <taxon>Saccharomycotina</taxon>
        <taxon>Saccharomycetes</taxon>
        <taxon>Saccharomycetales</taxon>
        <taxon>Saccharomycetaceae</taxon>
        <taxon>Zygosaccharomyces</taxon>
    </lineage>
</organism>
<dbReference type="OrthoDB" id="434258at2759"/>
<evidence type="ECO:0000313" key="10">
    <source>
        <dbReference type="EMBL" id="GCE97122.1"/>
    </source>
</evidence>
<accession>A0A4C2E3D5</accession>
<keyword evidence="3" id="KW-0597">Phosphoprotein</keyword>
<keyword evidence="4 7" id="KW-0694">RNA-binding</keyword>
<feature type="compositionally biased region" description="Polar residues" evidence="8">
    <location>
        <begin position="452"/>
        <end position="461"/>
    </location>
</feature>
<dbReference type="PROSITE" id="PS50102">
    <property type="entry name" value="RRM"/>
    <property type="match status" value="1"/>
</dbReference>
<feature type="compositionally biased region" description="Basic and acidic residues" evidence="8">
    <location>
        <begin position="31"/>
        <end position="41"/>
    </location>
</feature>
<dbReference type="SMART" id="SM00360">
    <property type="entry name" value="RRM"/>
    <property type="match status" value="1"/>
</dbReference>
<evidence type="ECO:0000256" key="7">
    <source>
        <dbReference type="PROSITE-ProRule" id="PRU00176"/>
    </source>
</evidence>
<feature type="compositionally biased region" description="Basic and acidic residues" evidence="8">
    <location>
        <begin position="141"/>
        <end position="161"/>
    </location>
</feature>
<feature type="compositionally biased region" description="Polar residues" evidence="8">
    <location>
        <begin position="425"/>
        <end position="439"/>
    </location>
</feature>
<evidence type="ECO:0000256" key="3">
    <source>
        <dbReference type="ARBA" id="ARBA00022553"/>
    </source>
</evidence>
<feature type="region of interest" description="Disordered" evidence="8">
    <location>
        <begin position="141"/>
        <end position="170"/>
    </location>
</feature>
<feature type="region of interest" description="Disordered" evidence="8">
    <location>
        <begin position="223"/>
        <end position="266"/>
    </location>
</feature>
<feature type="compositionally biased region" description="Polar residues" evidence="8">
    <location>
        <begin position="592"/>
        <end position="618"/>
    </location>
</feature>
<feature type="region of interest" description="Disordered" evidence="8">
    <location>
        <begin position="413"/>
        <end position="461"/>
    </location>
</feature>
<dbReference type="InterPro" id="IPR050374">
    <property type="entry name" value="RRT5_SRSF_SR"/>
</dbReference>
<comment type="function">
    <text evidence="5">Regulates global gene expression after oxidative stress. Interacts and stabilizes mRNAs and may regulate their transition between different cytoplasmic components after oxidative stress.</text>
</comment>
<dbReference type="Proteomes" id="UP000301737">
    <property type="component" value="Unassembled WGS sequence"/>
</dbReference>
<comment type="subunit">
    <text evidence="6">Interacts with csx1.</text>
</comment>
<dbReference type="GO" id="GO:0005737">
    <property type="term" value="C:cytoplasm"/>
    <property type="evidence" value="ECO:0007669"/>
    <property type="project" value="UniProtKB-SubCell"/>
</dbReference>
<feature type="region of interest" description="Disordered" evidence="8">
    <location>
        <begin position="1"/>
        <end position="53"/>
    </location>
</feature>
<dbReference type="InterPro" id="IPR012677">
    <property type="entry name" value="Nucleotide-bd_a/b_plait_sf"/>
</dbReference>
<dbReference type="InterPro" id="IPR034186">
    <property type="entry name" value="PIN4-like_RRM"/>
</dbReference>
<dbReference type="FunFam" id="3.30.70.330:FF:000183">
    <property type="entry name" value="R3H domain containing protein"/>
    <property type="match status" value="1"/>
</dbReference>
<dbReference type="EMBL" id="BIMX01000001">
    <property type="protein sequence ID" value="GCE97122.1"/>
    <property type="molecule type" value="Genomic_DNA"/>
</dbReference>
<feature type="region of interest" description="Disordered" evidence="8">
    <location>
        <begin position="371"/>
        <end position="394"/>
    </location>
</feature>
<evidence type="ECO:0000259" key="9">
    <source>
        <dbReference type="PROSITE" id="PS50102"/>
    </source>
</evidence>
<evidence type="ECO:0000256" key="2">
    <source>
        <dbReference type="ARBA" id="ARBA00022490"/>
    </source>
</evidence>
<dbReference type="Pfam" id="PF00076">
    <property type="entry name" value="RRM_1"/>
    <property type="match status" value="1"/>
</dbReference>
<dbReference type="PANTHER" id="PTHR23003">
    <property type="entry name" value="RNA RECOGNITION MOTIF RRM DOMAIN CONTAINING PROTEIN"/>
    <property type="match status" value="1"/>
</dbReference>
<evidence type="ECO:0000256" key="5">
    <source>
        <dbReference type="ARBA" id="ARBA00055199"/>
    </source>
</evidence>
<evidence type="ECO:0000256" key="6">
    <source>
        <dbReference type="ARBA" id="ARBA00062407"/>
    </source>
</evidence>
<dbReference type="Gene3D" id="3.30.70.330">
    <property type="match status" value="1"/>
</dbReference>
<evidence type="ECO:0000256" key="8">
    <source>
        <dbReference type="SAM" id="MobiDB-lite"/>
    </source>
</evidence>
<gene>
    <name evidence="10" type="ORF">ZYGM_003846</name>
</gene>
<comment type="caution">
    <text evidence="10">The sequence shown here is derived from an EMBL/GenBank/DDBJ whole genome shotgun (WGS) entry which is preliminary data.</text>
</comment>
<evidence type="ECO:0000256" key="4">
    <source>
        <dbReference type="ARBA" id="ARBA00022884"/>
    </source>
</evidence>
<feature type="domain" description="RRM" evidence="9">
    <location>
        <begin position="58"/>
        <end position="136"/>
    </location>
</feature>
<dbReference type="GO" id="GO:0003729">
    <property type="term" value="F:mRNA binding"/>
    <property type="evidence" value="ECO:0007669"/>
    <property type="project" value="TreeGrafter"/>
</dbReference>
<proteinExistence type="predicted"/>
<dbReference type="AlphaFoldDB" id="A0A4C2E3D5"/>
<keyword evidence="2" id="KW-0963">Cytoplasm</keyword>
<dbReference type="InterPro" id="IPR000504">
    <property type="entry name" value="RRM_dom"/>
</dbReference>
<feature type="compositionally biased region" description="Low complexity" evidence="8">
    <location>
        <begin position="505"/>
        <end position="521"/>
    </location>
</feature>
<feature type="region of interest" description="Disordered" evidence="8">
    <location>
        <begin position="502"/>
        <end position="619"/>
    </location>
</feature>
<sequence>MSEMESAGSIGNTNTNNTVAEQQQKQHQHQQRFDIGVKDNKSSTQSTQQQQEEDVIPTAIVIKNIPFAIKKEQLLDVIAKMELPLPYAFNYHFDNGVFRGLAFANFTNTEETTKVLTSLNGKEIGGRKLRVEYKKMLPQAERERIEREKREKRGQLEEQHKSLSNLSLHSLGQKPNSIFPNFINDNAGTASAAPATANTTEGTPLSNNQVLLSAQSTATSFYQQPGVGIPTRERPTQIPPPPTPQQQQSQQQQQRHPFMQTNASNVGGASAGGLERYYAPLPSSSTLPLPPQQLDFNDPDTLEIYSQLLLFKDRERFYYELAYPVGLSAGHKRIINVLCSFLGLVEVYDPTFIIIRKKLLDRATLQSHLQQQGQVTMSHPLQPSSTGGSMNRSQSYTSLLQAHAAASVAAATNNGGADTAAPTPGTISSTTALPSGSANTTPKPQCQPQTPSLSSGSQVPNSSAAAAAAAATAAAATGAAGPTQGVSSSPSQLLQPIALHNSDSQQQTTPQQQQQSFLRQQAALTPSSRIPSGYSSNHTQLSTVNPLLRNSNGISPPPANVQPNTSQHRVPPSFYGQSSTVQVGENGPTMAPSGTQSMGPQHTNGSLHSNFSTHSFSENPFGATTGAATDFNPTSTLNGPEMVYTSLGSTSLGNGLEEGLSRSLSGLDLQSNGTNNIGNYGANTARKPIW</sequence>
<dbReference type="PANTHER" id="PTHR23003:SF17">
    <property type="entry name" value="RNA-BINDING PROTEIN PIN4"/>
    <property type="match status" value="1"/>
</dbReference>
<dbReference type="InterPro" id="IPR035979">
    <property type="entry name" value="RBD_domain_sf"/>
</dbReference>
<dbReference type="SUPFAM" id="SSF54928">
    <property type="entry name" value="RNA-binding domain, RBD"/>
    <property type="match status" value="1"/>
</dbReference>
<reference evidence="10 11" key="1">
    <citation type="submission" date="2019-01" db="EMBL/GenBank/DDBJ databases">
        <title>Draft Genome Sequencing of Zygosaccharomyces mellis Ca-7.</title>
        <authorList>
            <person name="Shiwa Y."/>
            <person name="Kanesaki Y."/>
            <person name="Ishige T."/>
            <person name="Mura K."/>
            <person name="Hori T."/>
            <person name="Tamura T."/>
        </authorList>
    </citation>
    <scope>NUCLEOTIDE SEQUENCE [LARGE SCALE GENOMIC DNA]</scope>
    <source>
        <strain evidence="10 11">Ca-7</strain>
    </source>
</reference>
<feature type="compositionally biased region" description="Low complexity" evidence="8">
    <location>
        <begin position="440"/>
        <end position="451"/>
    </location>
</feature>
<evidence type="ECO:0000313" key="11">
    <source>
        <dbReference type="Proteomes" id="UP000301737"/>
    </source>
</evidence>
<protein>
    <recommendedName>
        <fullName evidence="9">RRM domain-containing protein</fullName>
    </recommendedName>
</protein>
<feature type="compositionally biased region" description="Low complexity" evidence="8">
    <location>
        <begin position="245"/>
        <end position="266"/>
    </location>
</feature>
<comment type="subcellular location">
    <subcellularLocation>
        <location evidence="1">Cytoplasm</location>
    </subcellularLocation>
</comment>
<dbReference type="CDD" id="cd12253">
    <property type="entry name" value="RRM_PIN4_like"/>
    <property type="match status" value="1"/>
</dbReference>